<accession>A0A8B3EGP3</accession>
<feature type="region of interest" description="Disordered" evidence="1">
    <location>
        <begin position="215"/>
        <end position="234"/>
    </location>
</feature>
<comment type="caution">
    <text evidence="2">The sequence shown here is derived from an EMBL/GenBank/DDBJ whole genome shotgun (WGS) entry which is preliminary data.</text>
</comment>
<organism evidence="2 3">
    <name type="scientific">Vibrio harveyi</name>
    <name type="common">Beneckea harveyi</name>
    <dbReference type="NCBI Taxonomy" id="669"/>
    <lineage>
        <taxon>Bacteria</taxon>
        <taxon>Pseudomonadati</taxon>
        <taxon>Pseudomonadota</taxon>
        <taxon>Gammaproteobacteria</taxon>
        <taxon>Vibrionales</taxon>
        <taxon>Vibrionaceae</taxon>
        <taxon>Vibrio</taxon>
    </lineage>
</organism>
<evidence type="ECO:0000256" key="1">
    <source>
        <dbReference type="SAM" id="MobiDB-lite"/>
    </source>
</evidence>
<dbReference type="Proteomes" id="UP000253437">
    <property type="component" value="Unassembled WGS sequence"/>
</dbReference>
<evidence type="ECO:0000313" key="2">
    <source>
        <dbReference type="EMBL" id="RIW17839.1"/>
    </source>
</evidence>
<reference evidence="2 3" key="1">
    <citation type="submission" date="2018-08" db="EMBL/GenBank/DDBJ databases">
        <title>Vibrio harveyi strains pathogenic to white snook Centropomus viridis Lockington (1877) and potential probiotic bacteria.</title>
        <authorList>
            <person name="Soto-Rodriguez S."/>
            <person name="Gomez-Gil B."/>
            <person name="Lozano-Olvera R."/>
        </authorList>
    </citation>
    <scope>NUCLEOTIDE SEQUENCE [LARGE SCALE GENOMIC DNA]</scope>
    <source>
        <strain evidence="2 3">CAIM 1508</strain>
    </source>
</reference>
<proteinExistence type="predicted"/>
<dbReference type="EMBL" id="QOUW02000007">
    <property type="protein sequence ID" value="RIW17839.1"/>
    <property type="molecule type" value="Genomic_DNA"/>
</dbReference>
<dbReference type="RefSeq" id="WP_114091647.1">
    <property type="nucleotide sequence ID" value="NZ_QOUW02000007.1"/>
</dbReference>
<dbReference type="AlphaFoldDB" id="A0A8B3EGP3"/>
<protein>
    <submittedName>
        <fullName evidence="2">Uncharacterized protein</fullName>
    </submittedName>
</protein>
<evidence type="ECO:0000313" key="3">
    <source>
        <dbReference type="Proteomes" id="UP000253437"/>
    </source>
</evidence>
<name>A0A8B3EGP3_VIBHA</name>
<gene>
    <name evidence="2" type="ORF">DS957_003455</name>
</gene>
<sequence length="234" mass="26664">MSVAEEYLKKDQPPYDLSKVPNTKAVRNFLCDNLFNDDLLISHAPANEFGSSRSYQWLTGTYICDYNKAGNTVDPRERIHFRTVKALFDAGVLKVKRNIRSPHLKCVVFEWNTGIKRKRRELLVHRAFGEVGAATQERVSTIAAMYGLQVNLNLNRGLFEILQGQKGEPLALGKAQRSYLFENEAGQPVTGWRDMPFVEWEETLHRYATESGAIKKPLPVPEGHKSHLTKHKLN</sequence>